<name>X1CD73_9ZZZZ</name>
<evidence type="ECO:0000259" key="1">
    <source>
        <dbReference type="Pfam" id="PF01266"/>
    </source>
</evidence>
<proteinExistence type="predicted"/>
<sequence>MVDSTELANEIGSSAYYGGVVEEQAGGLDPARFTFGLARLASRLGVLLVENAGVSRITQRNGRFFLSTTKGKVKSKEVLLATNGYTTNLVNRVRQGIFPVGSYIII</sequence>
<dbReference type="SUPFAM" id="SSF51905">
    <property type="entry name" value="FAD/NAD(P)-binding domain"/>
    <property type="match status" value="1"/>
</dbReference>
<dbReference type="Gene3D" id="3.30.9.10">
    <property type="entry name" value="D-Amino Acid Oxidase, subunit A, domain 2"/>
    <property type="match status" value="1"/>
</dbReference>
<gene>
    <name evidence="2" type="ORF">S01H4_28093</name>
</gene>
<dbReference type="Gene3D" id="3.50.50.60">
    <property type="entry name" value="FAD/NAD(P)-binding domain"/>
    <property type="match status" value="1"/>
</dbReference>
<protein>
    <recommendedName>
        <fullName evidence="1">FAD dependent oxidoreductase domain-containing protein</fullName>
    </recommendedName>
</protein>
<dbReference type="InterPro" id="IPR006076">
    <property type="entry name" value="FAD-dep_OxRdtase"/>
</dbReference>
<dbReference type="Pfam" id="PF01266">
    <property type="entry name" value="DAO"/>
    <property type="match status" value="1"/>
</dbReference>
<accession>X1CD73</accession>
<feature type="domain" description="FAD dependent oxidoreductase" evidence="1">
    <location>
        <begin position="13"/>
        <end position="105"/>
    </location>
</feature>
<dbReference type="EMBL" id="BART01013877">
    <property type="protein sequence ID" value="GAG82211.1"/>
    <property type="molecule type" value="Genomic_DNA"/>
</dbReference>
<comment type="caution">
    <text evidence="2">The sequence shown here is derived from an EMBL/GenBank/DDBJ whole genome shotgun (WGS) entry which is preliminary data.</text>
</comment>
<evidence type="ECO:0000313" key="2">
    <source>
        <dbReference type="EMBL" id="GAG82211.1"/>
    </source>
</evidence>
<reference evidence="2" key="1">
    <citation type="journal article" date="2014" name="Front. Microbiol.">
        <title>High frequency of phylogenetically diverse reductive dehalogenase-homologous genes in deep subseafloor sedimentary metagenomes.</title>
        <authorList>
            <person name="Kawai M."/>
            <person name="Futagami T."/>
            <person name="Toyoda A."/>
            <person name="Takaki Y."/>
            <person name="Nishi S."/>
            <person name="Hori S."/>
            <person name="Arai W."/>
            <person name="Tsubouchi T."/>
            <person name="Morono Y."/>
            <person name="Uchiyama I."/>
            <person name="Ito T."/>
            <person name="Fujiyama A."/>
            <person name="Inagaki F."/>
            <person name="Takami H."/>
        </authorList>
    </citation>
    <scope>NUCLEOTIDE SEQUENCE</scope>
    <source>
        <strain evidence="2">Expedition CK06-06</strain>
    </source>
</reference>
<organism evidence="2">
    <name type="scientific">marine sediment metagenome</name>
    <dbReference type="NCBI Taxonomy" id="412755"/>
    <lineage>
        <taxon>unclassified sequences</taxon>
        <taxon>metagenomes</taxon>
        <taxon>ecological metagenomes</taxon>
    </lineage>
</organism>
<dbReference type="AlphaFoldDB" id="X1CD73"/>
<feature type="non-terminal residue" evidence="2">
    <location>
        <position position="106"/>
    </location>
</feature>
<dbReference type="InterPro" id="IPR036188">
    <property type="entry name" value="FAD/NAD-bd_sf"/>
</dbReference>